<reference evidence="1 2" key="1">
    <citation type="submission" date="2024-05" db="EMBL/GenBank/DDBJ databases">
        <title>The nuclear and mitochondrial genome assemblies of Tetragonisca angustula (Apidae: Meliponini), a tiny yet remarkable pollinator in the Neotropics.</title>
        <authorList>
            <person name="Ferrari R."/>
            <person name="Ricardo P.C."/>
            <person name="Dias F.C."/>
            <person name="Araujo N.S."/>
            <person name="Soares D.O."/>
            <person name="Zhou Q.-S."/>
            <person name="Zhu C.-D."/>
            <person name="Coutinho L."/>
            <person name="Airas M.C."/>
            <person name="Batista T.M."/>
        </authorList>
    </citation>
    <scope>NUCLEOTIDE SEQUENCE [LARGE SCALE GENOMIC DNA]</scope>
    <source>
        <strain evidence="1">ASF017062</strain>
        <tissue evidence="1">Abdomen</tissue>
    </source>
</reference>
<dbReference type="PANTHER" id="PTHR16220">
    <property type="entry name" value="WD REPEAT PROTEIN 8-RELATED"/>
    <property type="match status" value="1"/>
</dbReference>
<dbReference type="SUPFAM" id="SSF82171">
    <property type="entry name" value="DPP6 N-terminal domain-like"/>
    <property type="match status" value="1"/>
</dbReference>
<dbReference type="Gene3D" id="2.130.10.10">
    <property type="entry name" value="YVTN repeat-like/Quinoprotein amine dehydrogenase"/>
    <property type="match status" value="1"/>
</dbReference>
<gene>
    <name evidence="1" type="ORF">QLX08_010631</name>
</gene>
<comment type="caution">
    <text evidence="1">The sequence shown here is derived from an EMBL/GenBank/DDBJ whole genome shotgun (WGS) entry which is preliminary data.</text>
</comment>
<evidence type="ECO:0000313" key="1">
    <source>
        <dbReference type="EMBL" id="KAK9294879.1"/>
    </source>
</evidence>
<dbReference type="AlphaFoldDB" id="A0AAW0ZB52"/>
<dbReference type="Proteomes" id="UP001432146">
    <property type="component" value="Unassembled WGS sequence"/>
</dbReference>
<dbReference type="InterPro" id="IPR052778">
    <property type="entry name" value="Centrosome-WD_assoc"/>
</dbReference>
<keyword evidence="2" id="KW-1185">Reference proteome</keyword>
<dbReference type="GO" id="GO:1990811">
    <property type="term" value="C:MWP complex"/>
    <property type="evidence" value="ECO:0007669"/>
    <property type="project" value="TreeGrafter"/>
</dbReference>
<accession>A0AAW0ZB52</accession>
<name>A0AAW0ZB52_9HYME</name>
<sequence length="154" mass="17883">MSLEVENDLIRVNNQLCDFSRDGRFFATAYQTNLTIRDYKKFDTIHLFVFPDIIEYIEWSRNKGSAGLESVTWSPDSKYILTLSEFNIQISIWSLENQSVTHIQNVKSSFNKLYFTPDGNKLAVVVSIENNNNIEIYKTDTWKLSKVSSLIQII</sequence>
<dbReference type="PANTHER" id="PTHR16220:SF0">
    <property type="entry name" value="WD REPEAT-CONTAINING PROTEIN WRAP73"/>
    <property type="match status" value="1"/>
</dbReference>
<protein>
    <submittedName>
        <fullName evidence="1">Uncharacterized protein</fullName>
    </submittedName>
</protein>
<dbReference type="EMBL" id="JAWNGG020000297">
    <property type="protein sequence ID" value="KAK9294879.1"/>
    <property type="molecule type" value="Genomic_DNA"/>
</dbReference>
<organism evidence="1 2">
    <name type="scientific">Tetragonisca angustula</name>
    <dbReference type="NCBI Taxonomy" id="166442"/>
    <lineage>
        <taxon>Eukaryota</taxon>
        <taxon>Metazoa</taxon>
        <taxon>Ecdysozoa</taxon>
        <taxon>Arthropoda</taxon>
        <taxon>Hexapoda</taxon>
        <taxon>Insecta</taxon>
        <taxon>Pterygota</taxon>
        <taxon>Neoptera</taxon>
        <taxon>Endopterygota</taxon>
        <taxon>Hymenoptera</taxon>
        <taxon>Apocrita</taxon>
        <taxon>Aculeata</taxon>
        <taxon>Apoidea</taxon>
        <taxon>Anthophila</taxon>
        <taxon>Apidae</taxon>
        <taxon>Tetragonisca</taxon>
    </lineage>
</organism>
<evidence type="ECO:0000313" key="2">
    <source>
        <dbReference type="Proteomes" id="UP001432146"/>
    </source>
</evidence>
<dbReference type="GO" id="GO:0005815">
    <property type="term" value="C:microtubule organizing center"/>
    <property type="evidence" value="ECO:0007669"/>
    <property type="project" value="TreeGrafter"/>
</dbReference>
<proteinExistence type="predicted"/>
<dbReference type="InterPro" id="IPR015943">
    <property type="entry name" value="WD40/YVTN_repeat-like_dom_sf"/>
</dbReference>